<feature type="region of interest" description="Disordered" evidence="1">
    <location>
        <begin position="1050"/>
        <end position="1173"/>
    </location>
</feature>
<feature type="compositionally biased region" description="Basic and acidic residues" evidence="1">
    <location>
        <begin position="596"/>
        <end position="609"/>
    </location>
</feature>
<dbReference type="EMBL" id="VSWD01000010">
    <property type="protein sequence ID" value="KAK3090188.1"/>
    <property type="molecule type" value="Genomic_DNA"/>
</dbReference>
<feature type="region of interest" description="Disordered" evidence="1">
    <location>
        <begin position="355"/>
        <end position="629"/>
    </location>
</feature>
<dbReference type="Proteomes" id="UP001186944">
    <property type="component" value="Unassembled WGS sequence"/>
</dbReference>
<accession>A0AA88XR98</accession>
<sequence length="1173" mass="129466">MDSLKKSEQMLQREISLLDEILSGVNFNKYSDSDKVKEKPPPLPRKSANSPKRPSHINLSPRDDRYITASSQGSISGYSDSILLSPNLVTKLRQIPSNSKLSAPLPYVNLEKYDVGDVDNSHVYVPAPYEGNRSAPCHRSESCDDIGRKNRHVSENSPPPELPPKGPALLKKSAKLRGQGLPPPIPPGRHRLSLNLSHSASRCSHVQSPKSARSYRTNHSSSRYSTQNGGSEYYGKTRLALFPEANENESDVVLRVKLPKQSSGSLRREQFQGSEPCGYMDMSGMFEEEKTTPKEAINSKSQKQYGRSQSASSIVSDTSTHTKPHLNHSHSASATAPVREENYLLMSNFPTPKRLVTEDKPKVQEESVALSSEKSGGSPVPQTPTNASLEEDGGSDIQSNSTEKTLPFPNLMNFHRGLLPQTNSQGKSSPTSKTVSEGTKTSTEQNGKSPGFLTRLIRRNSGNRKSVSQSQENLLASSSSESCLEKTNGNVSKSIVERRKDSSESVGTEDLTLRYQGQQEMSLPANVRRRSSSFPNRSSFIDMLGKVEGSRREQSDTFSSGSQDETKSLLDQESEGSENNVTEASAKGYSGPFVCESEKDNSFTKKSDKEDDDDEDKKESPRSVKKHKLNQSVGIFTVLHVDQPKYDMDCQRMSKTDDEKMIELMNYSSKKDYFSDTDSSKSSSQKSDKQSSSTSLPFKKSMSPSEEAAAIAKHVSSLPPFVPPKQKTYPCSLSPVLESVPSFPKSNKLFLSDTSSIRSSRSNRSLGSVSKADLEAALASISGKSLEESIWIPRSQSDSSLCKSTTMTITSEDQEAKFAALVVEIDQEQGYEDTASLSSQESYNLKDDVVHNSPGTTILRPRSGKNYLFIERKRPLNESSESSPVQSPHSPSVNSSVFTFDDQISCSQYSAYSRDRESPNVPKVLRSDSLYSRFSERISPPKATYMNVDMTPPSSPPYCGGLSVPSETAERQLNYADIDLTLPTRASRKYRKASQKSIKIPKTETIDYALIDMEATVAIQCLGQEHKMSREDSLRRPSHKFSLLPKDMLEEEVEDSDVPSEQAPVPHVKEDTSSTVTSPQSSVPDDFKIPISVTHKYVNVPPPKDQSNDKTAEDSSTSKENLNTPLRDSSLNSEIFESPENILLPIRENPDTSSSDEEILDDDSSDDEVLIVE</sequence>
<protein>
    <submittedName>
        <fullName evidence="2">Uncharacterized protein</fullName>
    </submittedName>
</protein>
<organism evidence="2 3">
    <name type="scientific">Pinctada imbricata</name>
    <name type="common">Atlantic pearl-oyster</name>
    <name type="synonym">Pinctada martensii</name>
    <dbReference type="NCBI Taxonomy" id="66713"/>
    <lineage>
        <taxon>Eukaryota</taxon>
        <taxon>Metazoa</taxon>
        <taxon>Spiralia</taxon>
        <taxon>Lophotrochozoa</taxon>
        <taxon>Mollusca</taxon>
        <taxon>Bivalvia</taxon>
        <taxon>Autobranchia</taxon>
        <taxon>Pteriomorphia</taxon>
        <taxon>Pterioida</taxon>
        <taxon>Pterioidea</taxon>
        <taxon>Pteriidae</taxon>
        <taxon>Pinctada</taxon>
    </lineage>
</organism>
<feature type="compositionally biased region" description="Acidic residues" evidence="1">
    <location>
        <begin position="1154"/>
        <end position="1173"/>
    </location>
</feature>
<feature type="compositionally biased region" description="Polar residues" evidence="1">
    <location>
        <begin position="420"/>
        <end position="448"/>
    </location>
</feature>
<name>A0AA88XR98_PINIB</name>
<evidence type="ECO:0000256" key="1">
    <source>
        <dbReference type="SAM" id="MobiDB-lite"/>
    </source>
</evidence>
<feature type="region of interest" description="Disordered" evidence="1">
    <location>
        <begin position="29"/>
        <end position="72"/>
    </location>
</feature>
<feature type="compositionally biased region" description="Basic and acidic residues" evidence="1">
    <location>
        <begin position="355"/>
        <end position="365"/>
    </location>
</feature>
<dbReference type="AlphaFoldDB" id="A0AA88XR98"/>
<evidence type="ECO:0000313" key="2">
    <source>
        <dbReference type="EMBL" id="KAK3090188.1"/>
    </source>
</evidence>
<feature type="compositionally biased region" description="Basic and acidic residues" evidence="1">
    <location>
        <begin position="31"/>
        <end position="40"/>
    </location>
</feature>
<feature type="compositionally biased region" description="Low complexity" evidence="1">
    <location>
        <begin position="676"/>
        <end position="695"/>
    </location>
</feature>
<feature type="compositionally biased region" description="Low complexity" evidence="1">
    <location>
        <begin position="1073"/>
        <end position="1084"/>
    </location>
</feature>
<feature type="compositionally biased region" description="Low complexity" evidence="1">
    <location>
        <begin position="879"/>
        <end position="894"/>
    </location>
</feature>
<feature type="compositionally biased region" description="Basic and acidic residues" evidence="1">
    <location>
        <begin position="138"/>
        <end position="154"/>
    </location>
</feature>
<feature type="compositionally biased region" description="Polar residues" evidence="1">
    <location>
        <begin position="198"/>
        <end position="230"/>
    </location>
</feature>
<feature type="compositionally biased region" description="Polar residues" evidence="1">
    <location>
        <begin position="1118"/>
        <end position="1135"/>
    </location>
</feature>
<feature type="compositionally biased region" description="Low complexity" evidence="1">
    <location>
        <begin position="468"/>
        <end position="482"/>
    </location>
</feature>
<feature type="compositionally biased region" description="Basic and acidic residues" evidence="1">
    <location>
        <begin position="1106"/>
        <end position="1117"/>
    </location>
</feature>
<feature type="region of interest" description="Disordered" evidence="1">
    <location>
        <begin position="130"/>
        <end position="168"/>
    </location>
</feature>
<keyword evidence="3" id="KW-1185">Reference proteome</keyword>
<proteinExistence type="predicted"/>
<feature type="region of interest" description="Disordered" evidence="1">
    <location>
        <begin position="261"/>
        <end position="337"/>
    </location>
</feature>
<reference evidence="2" key="1">
    <citation type="submission" date="2019-08" db="EMBL/GenBank/DDBJ databases">
        <title>The improved chromosome-level genome for the pearl oyster Pinctada fucata martensii using PacBio sequencing and Hi-C.</title>
        <authorList>
            <person name="Zheng Z."/>
        </authorList>
    </citation>
    <scope>NUCLEOTIDE SEQUENCE</scope>
    <source>
        <strain evidence="2">ZZ-2019</strain>
        <tissue evidence="2">Adductor muscle</tissue>
    </source>
</reference>
<evidence type="ECO:0000313" key="3">
    <source>
        <dbReference type="Proteomes" id="UP001186944"/>
    </source>
</evidence>
<gene>
    <name evidence="2" type="ORF">FSP39_009891</name>
</gene>
<feature type="compositionally biased region" description="Polar residues" evidence="1">
    <location>
        <begin position="298"/>
        <end position="321"/>
    </location>
</feature>
<feature type="region of interest" description="Disordered" evidence="1">
    <location>
        <begin position="198"/>
        <end position="231"/>
    </location>
</feature>
<feature type="compositionally biased region" description="Pro residues" evidence="1">
    <location>
        <begin position="157"/>
        <end position="166"/>
    </location>
</feature>
<feature type="region of interest" description="Disordered" evidence="1">
    <location>
        <begin position="875"/>
        <end position="894"/>
    </location>
</feature>
<feature type="region of interest" description="Disordered" evidence="1">
    <location>
        <begin position="672"/>
        <end position="707"/>
    </location>
</feature>
<comment type="caution">
    <text evidence="2">The sequence shown here is derived from an EMBL/GenBank/DDBJ whole genome shotgun (WGS) entry which is preliminary data.</text>
</comment>